<dbReference type="InterPro" id="IPR037516">
    <property type="entry name" value="Tripartite_DENN"/>
</dbReference>
<name>A0A507EBF4_9FUNG</name>
<dbReference type="InterPro" id="IPR043153">
    <property type="entry name" value="DENN_C"/>
</dbReference>
<feature type="compositionally biased region" description="Basic and acidic residues" evidence="1">
    <location>
        <begin position="624"/>
        <end position="643"/>
    </location>
</feature>
<evidence type="ECO:0000313" key="3">
    <source>
        <dbReference type="EMBL" id="TPX61154.1"/>
    </source>
</evidence>
<accession>A0A507EBF4</accession>
<dbReference type="Pfam" id="PF03455">
    <property type="entry name" value="dDENN"/>
    <property type="match status" value="1"/>
</dbReference>
<reference evidence="3 4" key="1">
    <citation type="journal article" date="2019" name="Sci. Rep.">
        <title>Comparative genomics of chytrid fungi reveal insights into the obligate biotrophic and pathogenic lifestyle of Synchytrium endobioticum.</title>
        <authorList>
            <person name="van de Vossenberg B.T.L.H."/>
            <person name="Warris S."/>
            <person name="Nguyen H.D.T."/>
            <person name="van Gent-Pelzer M.P.E."/>
            <person name="Joly D.L."/>
            <person name="van de Geest H.C."/>
            <person name="Bonants P.J.M."/>
            <person name="Smith D.S."/>
            <person name="Levesque C.A."/>
            <person name="van der Lee T.A.J."/>
        </authorList>
    </citation>
    <scope>NUCLEOTIDE SEQUENCE [LARGE SCALE GENOMIC DNA]</scope>
    <source>
        <strain evidence="3 4">CBS 809.83</strain>
    </source>
</reference>
<dbReference type="Gene3D" id="3.40.50.11500">
    <property type="match status" value="1"/>
</dbReference>
<dbReference type="Pfam" id="PF02141">
    <property type="entry name" value="DENN"/>
    <property type="match status" value="1"/>
</dbReference>
<dbReference type="InterPro" id="IPR001194">
    <property type="entry name" value="cDENN_dom"/>
</dbReference>
<gene>
    <name evidence="3" type="ORF">PhCBS80983_g01267</name>
</gene>
<sequence>MSAPLPVQPPAPIRFADFFFQAGLNPSAKLSDRRVLEDGSAAGDPVNQKKAKEGGAAAGPPEDTSSPMHLPEAKLKKQNHPLDWKFAPEVLCRYPETDYSDKERFPAYLSMFCFPDNLQLRHEDNGPLPEKYHSFIITEETGAKCYGVCVTVYERLHPNHAAELEALAQELRSGALGTTDLEYIQHIQSELAAKQEALLHARMGMPESLNSPVSREPSFPDSPSIKTEHTLQDVEEKVRLYRDLLAPLTTLLVDVENVYVPRCLGVLSHWPWHDFLKDWLCEVIRVTRGDYEECPQNKIIAPLESFIVNLIHEIPLPPPGKLELSVRVGQLQLFCSRPPVNTISVLKNFSLYPLFRSLSISHIVTLFELALSEQKIIFLSSHLSMLTLAAESLCLFFFPLFWQHILIPILPARLLSYLQAPMPYIIGVQRDYFTAAVQDEWRPPDANIVDLDNDMLTLSEQPPALPVRERQKLTARLEKAMGSHNPFPSPHRAASGLPGVGAGGAHTVDRPNKRADRGVPLTSQYALPLNKHAPNCCESARKAMVEKPSSRNILSRQRTHSDAVDYGRGSRAGSVVAASPASGAGAWLDKIQKTFSASPVTNQHHGTFGGSSGSMSSSSSTATAEDKNGAWWQRNRDARKPSVDTESIVSSSGAGFGRSSTQEVDHESLGSTEKSPTESSEGITPRLRNVFMSKRSGSIQEKGGLKSSGSSTSIASMFSTFSNTRGFARPPGISTTSKASHRYSYSGGSTASSSIMSTPSSAHYSQFASNIEENGLQGVPVRRKEGHSFYSLSVQSPWGGNHGDDTSMDGGRSSAASNETSLSEMDVGDQPRGSLPRNATEIKRAPRAFSFKKTASRPKRLDTIGAEAAPAGGTSPATPLRGVQEVRRRKSSIAVTPVVSLEVGAVCRACREELAEGDNGTIMQCDSCPARIHPTCLPLIEAHPCPAHFNEPKIQLAFLKVFTSLLRHYRQHIATPEQLRVMAGDAGSGAPDAMSGSRDSFKALDMDSLGEEWFRKADFLAATEKESRPFMTKFVDTQAFAQFTLDRVERPESDYEVLFFDECIKEKRNRSKLRIGKESTPFLRETAYDVKSTIACVEVRGSHDPNADSDHHHRAKSLDGIPIHLDEKLLRSPRVVQPLVTQADHRIMRSLTNELVQRARIASNMRRKQDFSKWMKTKWKHFQKVGGGEVVALGFLSDEQRREMFEERVSEVTSVLDHYEQLHLSTQSPSEIRSALIQLHAQNLVLMRAADEEQLVDEGEQEDLQGVYMRLFRVITIYEDFMTSLKAAGADSGALDEDYSAGAAAKLGGGAALARSESFKLNLSIGGGLDFGSVSEWLHKVGIGEGEAEGDLGVTSEGAASTTAIDPSPRFPSTNKRISATTSSSRNSSTSNSRQPAPPRSDSIRQLNRSGRSINTVARSGDLDASVDVGHMDPHPPSHSPSKHLTPRRESIGASEDIVNTDDVRFSDDALGSSALSVNVMPRPRSIPSEDYPQSPSGPPPALPLPTLPGEQPSTKKDESTAKIIENSKQPQQQLPQQPIRSNSSSWAPSRDANAGS</sequence>
<dbReference type="Gene3D" id="3.30.450.200">
    <property type="match status" value="1"/>
</dbReference>
<protein>
    <recommendedName>
        <fullName evidence="2">UDENN domain-containing protein</fullName>
    </recommendedName>
</protein>
<feature type="region of interest" description="Disordered" evidence="1">
    <location>
        <begin position="547"/>
        <end position="568"/>
    </location>
</feature>
<feature type="compositionally biased region" description="Polar residues" evidence="1">
    <location>
        <begin position="814"/>
        <end position="823"/>
    </location>
</feature>
<evidence type="ECO:0000313" key="4">
    <source>
        <dbReference type="Proteomes" id="UP000318582"/>
    </source>
</evidence>
<evidence type="ECO:0000259" key="2">
    <source>
        <dbReference type="PROSITE" id="PS50211"/>
    </source>
</evidence>
<dbReference type="EMBL" id="QEAQ01000009">
    <property type="protein sequence ID" value="TPX61154.1"/>
    <property type="molecule type" value="Genomic_DNA"/>
</dbReference>
<dbReference type="InterPro" id="IPR005113">
    <property type="entry name" value="uDENN_dom"/>
</dbReference>
<feature type="region of interest" description="Disordered" evidence="1">
    <location>
        <begin position="727"/>
        <end position="759"/>
    </location>
</feature>
<comment type="caution">
    <text evidence="3">The sequence shown here is derived from an EMBL/GenBank/DDBJ whole genome shotgun (WGS) entry which is preliminary data.</text>
</comment>
<dbReference type="PROSITE" id="PS50211">
    <property type="entry name" value="DENN"/>
    <property type="match status" value="1"/>
</dbReference>
<feature type="compositionally biased region" description="Polar residues" evidence="1">
    <location>
        <begin position="1404"/>
        <end position="1418"/>
    </location>
</feature>
<dbReference type="GO" id="GO:0031410">
    <property type="term" value="C:cytoplasmic vesicle"/>
    <property type="evidence" value="ECO:0007669"/>
    <property type="project" value="TreeGrafter"/>
</dbReference>
<feature type="compositionally biased region" description="Polar residues" evidence="1">
    <location>
        <begin position="644"/>
        <end position="662"/>
    </location>
</feature>
<dbReference type="InterPro" id="IPR005112">
    <property type="entry name" value="dDENN_dom"/>
</dbReference>
<dbReference type="Proteomes" id="UP000318582">
    <property type="component" value="Unassembled WGS sequence"/>
</dbReference>
<feature type="compositionally biased region" description="Low complexity" evidence="1">
    <location>
        <begin position="743"/>
        <end position="759"/>
    </location>
</feature>
<dbReference type="GO" id="GO:0032483">
    <property type="term" value="P:regulation of Rab protein signal transduction"/>
    <property type="evidence" value="ECO:0007669"/>
    <property type="project" value="TreeGrafter"/>
</dbReference>
<proteinExistence type="predicted"/>
<dbReference type="SMART" id="SM00800">
    <property type="entry name" value="uDENN"/>
    <property type="match status" value="1"/>
</dbReference>
<dbReference type="InterPro" id="IPR051696">
    <property type="entry name" value="DENN_Domain_GEFs"/>
</dbReference>
<feature type="compositionally biased region" description="Pro residues" evidence="1">
    <location>
        <begin position="1496"/>
        <end position="1507"/>
    </location>
</feature>
<feature type="region of interest" description="Disordered" evidence="1">
    <location>
        <begin position="39"/>
        <end position="69"/>
    </location>
</feature>
<feature type="domain" description="UDENN" evidence="2">
    <location>
        <begin position="72"/>
        <end position="1055"/>
    </location>
</feature>
<feature type="compositionally biased region" description="Polar residues" evidence="1">
    <location>
        <begin position="1358"/>
        <end position="1380"/>
    </location>
</feature>
<dbReference type="PANTHER" id="PTHR12296">
    <property type="entry name" value="DENN DOMAIN-CONTAINING PROTEIN 4"/>
    <property type="match status" value="1"/>
</dbReference>
<dbReference type="PANTHER" id="PTHR12296:SF21">
    <property type="entry name" value="DENN DOMAIN-CONTAINING PROTEIN 3"/>
    <property type="match status" value="1"/>
</dbReference>
<keyword evidence="4" id="KW-1185">Reference proteome</keyword>
<dbReference type="SUPFAM" id="SSF57903">
    <property type="entry name" value="FYVE/PHD zinc finger"/>
    <property type="match status" value="1"/>
</dbReference>
<organism evidence="3 4">
    <name type="scientific">Powellomyces hirtus</name>
    <dbReference type="NCBI Taxonomy" id="109895"/>
    <lineage>
        <taxon>Eukaryota</taxon>
        <taxon>Fungi</taxon>
        <taxon>Fungi incertae sedis</taxon>
        <taxon>Chytridiomycota</taxon>
        <taxon>Chytridiomycota incertae sedis</taxon>
        <taxon>Chytridiomycetes</taxon>
        <taxon>Spizellomycetales</taxon>
        <taxon>Powellomycetaceae</taxon>
        <taxon>Powellomyces</taxon>
    </lineage>
</organism>
<feature type="compositionally biased region" description="Polar residues" evidence="1">
    <location>
        <begin position="669"/>
        <end position="682"/>
    </location>
</feature>
<dbReference type="SMART" id="SM00801">
    <property type="entry name" value="dDENN"/>
    <property type="match status" value="1"/>
</dbReference>
<dbReference type="SMART" id="SM00799">
    <property type="entry name" value="DENN"/>
    <property type="match status" value="1"/>
</dbReference>
<feature type="region of interest" description="Disordered" evidence="1">
    <location>
        <begin position="792"/>
        <end position="840"/>
    </location>
</feature>
<feature type="region of interest" description="Disordered" evidence="1">
    <location>
        <begin position="599"/>
        <end position="688"/>
    </location>
</feature>
<feature type="region of interest" description="Disordered" evidence="1">
    <location>
        <begin position="1348"/>
        <end position="1557"/>
    </location>
</feature>
<feature type="compositionally biased region" description="Low complexity" evidence="1">
    <location>
        <begin position="1530"/>
        <end position="1539"/>
    </location>
</feature>
<evidence type="ECO:0000256" key="1">
    <source>
        <dbReference type="SAM" id="MobiDB-lite"/>
    </source>
</evidence>
<dbReference type="CDD" id="cd15566">
    <property type="entry name" value="PHD3_NSD"/>
    <property type="match status" value="1"/>
</dbReference>
<feature type="compositionally biased region" description="Low complexity" evidence="1">
    <location>
        <begin position="1381"/>
        <end position="1394"/>
    </location>
</feature>
<dbReference type="Pfam" id="PF03456">
    <property type="entry name" value="uDENN"/>
    <property type="match status" value="1"/>
</dbReference>
<dbReference type="InterPro" id="IPR011011">
    <property type="entry name" value="Znf_FYVE_PHD"/>
</dbReference>